<dbReference type="Proteomes" id="UP001500804">
    <property type="component" value="Unassembled WGS sequence"/>
</dbReference>
<organism evidence="1 2">
    <name type="scientific">Pseudonocardia adelaidensis</name>
    <dbReference type="NCBI Taxonomy" id="648754"/>
    <lineage>
        <taxon>Bacteria</taxon>
        <taxon>Bacillati</taxon>
        <taxon>Actinomycetota</taxon>
        <taxon>Actinomycetes</taxon>
        <taxon>Pseudonocardiales</taxon>
        <taxon>Pseudonocardiaceae</taxon>
        <taxon>Pseudonocardia</taxon>
    </lineage>
</organism>
<evidence type="ECO:0000313" key="2">
    <source>
        <dbReference type="Proteomes" id="UP001500804"/>
    </source>
</evidence>
<dbReference type="InterPro" id="IPR011991">
    <property type="entry name" value="ArsR-like_HTH"/>
</dbReference>
<accession>A0ABP9P9N8</accession>
<sequence length="191" mass="20922">MPPQAHPPIVGHRLESVNRYGSRMPTQRRQATEAEIATLASAVRLRIIRLTLQEPLTNAQIAHRLHRDPATTLHHVRRLVRHGFLEPLPARPGPRGSTEIPYRGTRLSWSLRGGERDPSLGEATLEAYLDEVTEVGVAALDQSRLAVRLAPADAAALRSELSALLDRYAARAEPPDGEAVAVYLSIYPGAS</sequence>
<dbReference type="InterPro" id="IPR036388">
    <property type="entry name" value="WH-like_DNA-bd_sf"/>
</dbReference>
<comment type="caution">
    <text evidence="1">The sequence shown here is derived from an EMBL/GenBank/DDBJ whole genome shotgun (WGS) entry which is preliminary data.</text>
</comment>
<dbReference type="EMBL" id="BAABJO010000068">
    <property type="protein sequence ID" value="GAA5143092.1"/>
    <property type="molecule type" value="Genomic_DNA"/>
</dbReference>
<dbReference type="Pfam" id="PF12840">
    <property type="entry name" value="HTH_20"/>
    <property type="match status" value="1"/>
</dbReference>
<reference evidence="2" key="1">
    <citation type="journal article" date="2019" name="Int. J. Syst. Evol. Microbiol.">
        <title>The Global Catalogue of Microorganisms (GCM) 10K type strain sequencing project: providing services to taxonomists for standard genome sequencing and annotation.</title>
        <authorList>
            <consortium name="The Broad Institute Genomics Platform"/>
            <consortium name="The Broad Institute Genome Sequencing Center for Infectious Disease"/>
            <person name="Wu L."/>
            <person name="Ma J."/>
        </authorList>
    </citation>
    <scope>NUCLEOTIDE SEQUENCE [LARGE SCALE GENOMIC DNA]</scope>
    <source>
        <strain evidence="2">JCM 18302</strain>
    </source>
</reference>
<evidence type="ECO:0000313" key="1">
    <source>
        <dbReference type="EMBL" id="GAA5143092.1"/>
    </source>
</evidence>
<keyword evidence="2" id="KW-1185">Reference proteome</keyword>
<name>A0ABP9P9N8_9PSEU</name>
<gene>
    <name evidence="1" type="ORF">GCM10023320_84020</name>
</gene>
<protein>
    <submittedName>
        <fullName evidence="1">Winged helix-turn-helix domain-containing protein</fullName>
    </submittedName>
</protein>
<dbReference type="InterPro" id="IPR036390">
    <property type="entry name" value="WH_DNA-bd_sf"/>
</dbReference>
<dbReference type="CDD" id="cd00090">
    <property type="entry name" value="HTH_ARSR"/>
    <property type="match status" value="1"/>
</dbReference>
<dbReference type="Gene3D" id="1.10.10.10">
    <property type="entry name" value="Winged helix-like DNA-binding domain superfamily/Winged helix DNA-binding domain"/>
    <property type="match status" value="1"/>
</dbReference>
<proteinExistence type="predicted"/>
<dbReference type="SUPFAM" id="SSF46785">
    <property type="entry name" value="Winged helix' DNA-binding domain"/>
    <property type="match status" value="1"/>
</dbReference>